<accession>A0A1I7WJB0</accession>
<evidence type="ECO:0000313" key="1">
    <source>
        <dbReference type="Proteomes" id="UP000095283"/>
    </source>
</evidence>
<dbReference type="Proteomes" id="UP000095283">
    <property type="component" value="Unplaced"/>
</dbReference>
<keyword evidence="1" id="KW-1185">Reference proteome</keyword>
<evidence type="ECO:0000313" key="2">
    <source>
        <dbReference type="WBParaSite" id="Hba_05100"/>
    </source>
</evidence>
<dbReference type="AlphaFoldDB" id="A0A1I7WJB0"/>
<sequence length="73" mass="8472">MNSIDFAIGSILEKKLSRTPHNNLDSFKVALVKSWDEISKDELRSIVDASTSLCDRNFKHQLNKINIWYLTYV</sequence>
<dbReference type="InterPro" id="IPR036397">
    <property type="entry name" value="RNaseH_sf"/>
</dbReference>
<dbReference type="GO" id="GO:0003676">
    <property type="term" value="F:nucleic acid binding"/>
    <property type="evidence" value="ECO:0007669"/>
    <property type="project" value="InterPro"/>
</dbReference>
<organism evidence="1 2">
    <name type="scientific">Heterorhabditis bacteriophora</name>
    <name type="common">Entomopathogenic nematode worm</name>
    <dbReference type="NCBI Taxonomy" id="37862"/>
    <lineage>
        <taxon>Eukaryota</taxon>
        <taxon>Metazoa</taxon>
        <taxon>Ecdysozoa</taxon>
        <taxon>Nematoda</taxon>
        <taxon>Chromadorea</taxon>
        <taxon>Rhabditida</taxon>
        <taxon>Rhabditina</taxon>
        <taxon>Rhabditomorpha</taxon>
        <taxon>Strongyloidea</taxon>
        <taxon>Heterorhabditidae</taxon>
        <taxon>Heterorhabditis</taxon>
    </lineage>
</organism>
<dbReference type="Gene3D" id="3.30.420.10">
    <property type="entry name" value="Ribonuclease H-like superfamily/Ribonuclease H"/>
    <property type="match status" value="1"/>
</dbReference>
<name>A0A1I7WJB0_HETBA</name>
<protein>
    <submittedName>
        <fullName evidence="2">DDE_Tnp_1_7 domain-containing protein</fullName>
    </submittedName>
</protein>
<reference evidence="2" key="1">
    <citation type="submission" date="2016-11" db="UniProtKB">
        <authorList>
            <consortium name="WormBaseParasite"/>
        </authorList>
    </citation>
    <scope>IDENTIFICATION</scope>
</reference>
<dbReference type="WBParaSite" id="Hba_05100">
    <property type="protein sequence ID" value="Hba_05100"/>
    <property type="gene ID" value="Hba_05100"/>
</dbReference>
<proteinExistence type="predicted"/>